<dbReference type="AlphaFoldDB" id="A0A0X1U9D3"/>
<dbReference type="OrthoDB" id="1869007at2"/>
<name>A0A0X1U9D3_ANAPI</name>
<reference evidence="2 4" key="1">
    <citation type="journal article" date="2016" name="Genome Announc.">
        <title>Complete Genome Sequence of the Amino Acid-Fermenting Clostridium propionicum X2 (DSM 1682).</title>
        <authorList>
            <person name="Poehlein A."/>
            <person name="Schlien K."/>
            <person name="Chowdhury N.P."/>
            <person name="Gottschalk G."/>
            <person name="Buckel W."/>
            <person name="Daniel R."/>
        </authorList>
    </citation>
    <scope>NUCLEOTIDE SEQUENCE [LARGE SCALE GENOMIC DNA]</scope>
    <source>
        <strain evidence="2 4">X2</strain>
    </source>
</reference>
<proteinExistence type="predicted"/>
<dbReference type="KEGG" id="cpro:CPRO_19810"/>
<feature type="transmembrane region" description="Helical" evidence="1">
    <location>
        <begin position="12"/>
        <end position="30"/>
    </location>
</feature>
<feature type="transmembrane region" description="Helical" evidence="1">
    <location>
        <begin position="133"/>
        <end position="151"/>
    </location>
</feature>
<dbReference type="Proteomes" id="UP000068026">
    <property type="component" value="Chromosome"/>
</dbReference>
<gene>
    <name evidence="2" type="ORF">CPRO_19810</name>
    <name evidence="3" type="ORF">SAMN02745151_01583</name>
</gene>
<feature type="transmembrane region" description="Helical" evidence="1">
    <location>
        <begin position="50"/>
        <end position="70"/>
    </location>
</feature>
<evidence type="ECO:0000256" key="1">
    <source>
        <dbReference type="SAM" id="Phobius"/>
    </source>
</evidence>
<sequence>MELKKIFWKVPLFCIAAGVIAFYMEVFLMIRFVIVKLPDGTIKTDNTRELIIYGSIFIVTLIVGGMIFFRNMTRKEIFFSASIIVAIGLIMDLTQWAFNLTTGRGAVFFMYASQIFEWSSIVPQLFHRVNENLWLASVIGSLTPYLFIPFGKKEQV</sequence>
<keyword evidence="1" id="KW-0812">Transmembrane</keyword>
<feature type="transmembrane region" description="Helical" evidence="1">
    <location>
        <begin position="77"/>
        <end position="98"/>
    </location>
</feature>
<evidence type="ECO:0000313" key="5">
    <source>
        <dbReference type="Proteomes" id="UP000184204"/>
    </source>
</evidence>
<dbReference type="Proteomes" id="UP000184204">
    <property type="component" value="Unassembled WGS sequence"/>
</dbReference>
<reference evidence="3" key="3">
    <citation type="submission" date="2016-11" db="EMBL/GenBank/DDBJ databases">
        <authorList>
            <person name="Varghese N."/>
            <person name="Submissions S."/>
        </authorList>
    </citation>
    <scope>NUCLEOTIDE SEQUENCE</scope>
    <source>
        <strain evidence="3">DSM 1682</strain>
    </source>
</reference>
<keyword evidence="1" id="KW-0472">Membrane</keyword>
<evidence type="ECO:0000313" key="4">
    <source>
        <dbReference type="Proteomes" id="UP000068026"/>
    </source>
</evidence>
<evidence type="ECO:0000313" key="2">
    <source>
        <dbReference type="EMBL" id="AMJ41563.1"/>
    </source>
</evidence>
<evidence type="ECO:0000313" key="3">
    <source>
        <dbReference type="EMBL" id="SHE71502.1"/>
    </source>
</evidence>
<organism evidence="3 5">
    <name type="scientific">Anaerotignum propionicum DSM 1682</name>
    <dbReference type="NCBI Taxonomy" id="991789"/>
    <lineage>
        <taxon>Bacteria</taxon>
        <taxon>Bacillati</taxon>
        <taxon>Bacillota</taxon>
        <taxon>Clostridia</taxon>
        <taxon>Lachnospirales</taxon>
        <taxon>Anaerotignaceae</taxon>
        <taxon>Anaerotignum</taxon>
    </lineage>
</organism>
<dbReference type="RefSeq" id="WP_066051000.1">
    <property type="nucleotide sequence ID" value="NZ_CP014223.1"/>
</dbReference>
<reference evidence="5" key="4">
    <citation type="submission" date="2016-11" db="EMBL/GenBank/DDBJ databases">
        <authorList>
            <person name="Jaros S."/>
            <person name="Januszkiewicz K."/>
            <person name="Wedrychowicz H."/>
        </authorList>
    </citation>
    <scope>NUCLEOTIDE SEQUENCE [LARGE SCALE GENOMIC DNA]</scope>
    <source>
        <strain evidence="5">DSM 1682</strain>
    </source>
</reference>
<keyword evidence="4" id="KW-1185">Reference proteome</keyword>
<keyword evidence="1" id="KW-1133">Transmembrane helix</keyword>
<dbReference type="EMBL" id="FQUA01000005">
    <property type="protein sequence ID" value="SHE71502.1"/>
    <property type="molecule type" value="Genomic_DNA"/>
</dbReference>
<dbReference type="EMBL" id="CP014223">
    <property type="protein sequence ID" value="AMJ41563.1"/>
    <property type="molecule type" value="Genomic_DNA"/>
</dbReference>
<protein>
    <submittedName>
        <fullName evidence="3">Uncharacterized protein</fullName>
    </submittedName>
</protein>
<accession>A0A0X1U9D3</accession>
<reference evidence="4" key="2">
    <citation type="submission" date="2016-01" db="EMBL/GenBank/DDBJ databases">
        <authorList>
            <person name="Poehlein A."/>
            <person name="Schlien K."/>
            <person name="Gottschalk G."/>
            <person name="Buckel W."/>
            <person name="Daniel R."/>
        </authorList>
    </citation>
    <scope>NUCLEOTIDE SEQUENCE [LARGE SCALE GENOMIC DNA]</scope>
    <source>
        <strain evidence="4">X2</strain>
    </source>
</reference>